<protein>
    <recommendedName>
        <fullName evidence="4">Phytanoyl-CoA dioxygenase</fullName>
    </recommendedName>
</protein>
<reference evidence="2" key="1">
    <citation type="submission" date="2023-01" db="EMBL/GenBank/DDBJ databases">
        <title>Metagenome sequencing of chrysophaentin producing Chrysophaeum taylorii.</title>
        <authorList>
            <person name="Davison J."/>
            <person name="Bewley C."/>
        </authorList>
    </citation>
    <scope>NUCLEOTIDE SEQUENCE</scope>
    <source>
        <strain evidence="2">NIES-1699</strain>
    </source>
</reference>
<dbReference type="InterPro" id="IPR008775">
    <property type="entry name" value="Phytyl_CoA_dOase-like"/>
</dbReference>
<dbReference type="Gene3D" id="2.60.120.620">
    <property type="entry name" value="q2cbj1_9rhob like domain"/>
    <property type="match status" value="1"/>
</dbReference>
<evidence type="ECO:0000256" key="1">
    <source>
        <dbReference type="SAM" id="SignalP"/>
    </source>
</evidence>
<sequence length="320" mass="34085">MVQGAFFFVATFIKLCDGVRGSNCAEPIPRVVASATRPELVASIVREFGAVVVEGAADEAAMDALSVDLRERNGTFFGAKGSFAGADTTRNAGKPLAESTVAQRLAVDELVVGTARDLLEPFCKRIILGTCSVISVHPPNGEPAPPQDLHRDDSMWAAKELAACDAHLSLSAMWAIKDFTAANGATRIALRSHLSCRAREPTDFSADELAVAEMRKGDVLLWAGGTIHGAGSHMPGDVDNTTREGCLFIYNLGFLRSEHNFHNAMPPDVIGALPEDLKHLMGYYGKNAIEHPWYTGPVYAQPFLGAKGGSAAGDGVQFNT</sequence>
<feature type="chain" id="PRO_5042160825" description="Phytanoyl-CoA dioxygenase" evidence="1">
    <location>
        <begin position="22"/>
        <end position="320"/>
    </location>
</feature>
<gene>
    <name evidence="2" type="ORF">CTAYLR_005716</name>
</gene>
<dbReference type="Proteomes" id="UP001230188">
    <property type="component" value="Unassembled WGS sequence"/>
</dbReference>
<comment type="caution">
    <text evidence="2">The sequence shown here is derived from an EMBL/GenBank/DDBJ whole genome shotgun (WGS) entry which is preliminary data.</text>
</comment>
<keyword evidence="1" id="KW-0732">Signal</keyword>
<dbReference type="Pfam" id="PF05721">
    <property type="entry name" value="PhyH"/>
    <property type="match status" value="1"/>
</dbReference>
<dbReference type="SUPFAM" id="SSF51197">
    <property type="entry name" value="Clavaminate synthase-like"/>
    <property type="match status" value="1"/>
</dbReference>
<proteinExistence type="predicted"/>
<organism evidence="2 3">
    <name type="scientific">Chrysophaeum taylorii</name>
    <dbReference type="NCBI Taxonomy" id="2483200"/>
    <lineage>
        <taxon>Eukaryota</taxon>
        <taxon>Sar</taxon>
        <taxon>Stramenopiles</taxon>
        <taxon>Ochrophyta</taxon>
        <taxon>Pelagophyceae</taxon>
        <taxon>Pelagomonadales</taxon>
        <taxon>Pelagomonadaceae</taxon>
        <taxon>Chrysophaeum</taxon>
    </lineage>
</organism>
<dbReference type="AlphaFoldDB" id="A0AAD7UKQ4"/>
<accession>A0AAD7UKQ4</accession>
<name>A0AAD7UKQ4_9STRA</name>
<evidence type="ECO:0000313" key="2">
    <source>
        <dbReference type="EMBL" id="KAJ8608508.1"/>
    </source>
</evidence>
<keyword evidence="3" id="KW-1185">Reference proteome</keyword>
<evidence type="ECO:0008006" key="4">
    <source>
        <dbReference type="Google" id="ProtNLM"/>
    </source>
</evidence>
<dbReference type="EMBL" id="JAQMWT010000167">
    <property type="protein sequence ID" value="KAJ8608508.1"/>
    <property type="molecule type" value="Genomic_DNA"/>
</dbReference>
<feature type="signal peptide" evidence="1">
    <location>
        <begin position="1"/>
        <end position="21"/>
    </location>
</feature>
<evidence type="ECO:0000313" key="3">
    <source>
        <dbReference type="Proteomes" id="UP001230188"/>
    </source>
</evidence>